<proteinExistence type="predicted"/>
<dbReference type="STRING" id="1605367.AFM12_08670"/>
<dbReference type="RefSeq" id="WP_055146722.1">
    <property type="nucleotide sequence ID" value="NZ_JXSZ01000006.1"/>
</dbReference>
<protein>
    <submittedName>
        <fullName evidence="2">Uncharacterized protein</fullName>
    </submittedName>
</protein>
<gene>
    <name evidence="2" type="ORF">AFM12_08670</name>
</gene>
<keyword evidence="3" id="KW-1185">Reference proteome</keyword>
<keyword evidence="1" id="KW-0812">Transmembrane</keyword>
<name>A0A0P7BVG9_9BACT</name>
<evidence type="ECO:0000313" key="2">
    <source>
        <dbReference type="EMBL" id="KPM48664.1"/>
    </source>
</evidence>
<keyword evidence="1" id="KW-0472">Membrane</keyword>
<dbReference type="Pfam" id="PF19579">
    <property type="entry name" value="FtsL_2"/>
    <property type="match status" value="1"/>
</dbReference>
<organism evidence="2 3">
    <name type="scientific">Jiulongibacter sediminis</name>
    <dbReference type="NCBI Taxonomy" id="1605367"/>
    <lineage>
        <taxon>Bacteria</taxon>
        <taxon>Pseudomonadati</taxon>
        <taxon>Bacteroidota</taxon>
        <taxon>Cytophagia</taxon>
        <taxon>Cytophagales</taxon>
        <taxon>Leadbetterellaceae</taxon>
        <taxon>Jiulongibacter</taxon>
    </lineage>
</organism>
<dbReference type="Proteomes" id="UP000050454">
    <property type="component" value="Unassembled WGS sequence"/>
</dbReference>
<dbReference type="OrthoDB" id="981249at2"/>
<feature type="transmembrane region" description="Helical" evidence="1">
    <location>
        <begin position="42"/>
        <end position="59"/>
    </location>
</feature>
<reference evidence="2 3" key="1">
    <citation type="submission" date="2015-07" db="EMBL/GenBank/DDBJ databases">
        <title>The draft genome sequence of Leadbetterella sp. JN14-9.</title>
        <authorList>
            <person name="Liu Y."/>
            <person name="Du J."/>
            <person name="Shao Z."/>
        </authorList>
    </citation>
    <scope>NUCLEOTIDE SEQUENCE [LARGE SCALE GENOMIC DNA]</scope>
    <source>
        <strain evidence="2 3">JN14-9</strain>
    </source>
</reference>
<accession>A0A0P7BVG9</accession>
<keyword evidence="1" id="KW-1133">Transmembrane helix</keyword>
<comment type="caution">
    <text evidence="2">The sequence shown here is derived from an EMBL/GenBank/DDBJ whole genome shotgun (WGS) entry which is preliminary data.</text>
</comment>
<dbReference type="EMBL" id="LGTQ01000006">
    <property type="protein sequence ID" value="KPM48664.1"/>
    <property type="molecule type" value="Genomic_DNA"/>
</dbReference>
<evidence type="ECO:0000313" key="3">
    <source>
        <dbReference type="Proteomes" id="UP000050454"/>
    </source>
</evidence>
<dbReference type="AlphaFoldDB" id="A0A0P7BVG9"/>
<dbReference type="InterPro" id="IPR045755">
    <property type="entry name" value="FtsL-like"/>
</dbReference>
<evidence type="ECO:0000256" key="1">
    <source>
        <dbReference type="SAM" id="Phobius"/>
    </source>
</evidence>
<sequence>MAVNTPRGQRKESPFTHLTNRLNFFEWLAEKLEMTEDFPTEMLKKALFAFLLVFIYIFFQHNIETLFRDLTKAETQIKEKRASYISHKSAVMVKSKHSQVSESLEGRGLHRNVEPPVKIIAKN</sequence>